<name>A0ABR3V3U1_HUMIN</name>
<protein>
    <recommendedName>
        <fullName evidence="3">RlpA-like protein double-psi beta-barrel domain-containing protein</fullName>
    </recommendedName>
</protein>
<evidence type="ECO:0000256" key="1">
    <source>
        <dbReference type="ARBA" id="ARBA00022729"/>
    </source>
</evidence>
<organism evidence="4 5">
    <name type="scientific">Humicola insolens</name>
    <name type="common">Soft-rot fungus</name>
    <dbReference type="NCBI Taxonomy" id="85995"/>
    <lineage>
        <taxon>Eukaryota</taxon>
        <taxon>Fungi</taxon>
        <taxon>Dikarya</taxon>
        <taxon>Ascomycota</taxon>
        <taxon>Pezizomycotina</taxon>
        <taxon>Sordariomycetes</taxon>
        <taxon>Sordariomycetidae</taxon>
        <taxon>Sordariales</taxon>
        <taxon>Chaetomiaceae</taxon>
        <taxon>Mycothermus</taxon>
    </lineage>
</organism>
<dbReference type="Proteomes" id="UP001583172">
    <property type="component" value="Unassembled WGS sequence"/>
</dbReference>
<evidence type="ECO:0000313" key="5">
    <source>
        <dbReference type="Proteomes" id="UP001583172"/>
    </source>
</evidence>
<feature type="domain" description="RlpA-like protein double-psi beta-barrel" evidence="3">
    <location>
        <begin position="85"/>
        <end position="134"/>
    </location>
</feature>
<sequence length="141" mass="14962">MFAKAFTLLLATSAAIMGVATALPAEAANVASIGELAPYRNSKFTWFHPGLGACGMYNGDGDLIAALSYADFDPHTPNGNPNRNTQCGRRARISYQGRITDVTIVDRCPGCPPGGLDLSPAAFQRLADLGAGIIYGEWQWI</sequence>
<dbReference type="InterPro" id="IPR009009">
    <property type="entry name" value="RlpA-like_DPBB"/>
</dbReference>
<dbReference type="InterPro" id="IPR051477">
    <property type="entry name" value="Expansin_CellWall"/>
</dbReference>
<accession>A0ABR3V3U1</accession>
<keyword evidence="1 2" id="KW-0732">Signal</keyword>
<proteinExistence type="predicted"/>
<evidence type="ECO:0000256" key="2">
    <source>
        <dbReference type="SAM" id="SignalP"/>
    </source>
</evidence>
<dbReference type="Pfam" id="PF03330">
    <property type="entry name" value="DPBB_1"/>
    <property type="match status" value="1"/>
</dbReference>
<keyword evidence="5" id="KW-1185">Reference proteome</keyword>
<dbReference type="PANTHER" id="PTHR31836:SF28">
    <property type="entry name" value="SRCR DOMAIN-CONTAINING PROTEIN-RELATED"/>
    <property type="match status" value="1"/>
</dbReference>
<reference evidence="4 5" key="1">
    <citation type="journal article" date="2024" name="Commun. Biol.">
        <title>Comparative genomic analysis of thermophilic fungi reveals convergent evolutionary adaptations and gene losses.</title>
        <authorList>
            <person name="Steindorff A.S."/>
            <person name="Aguilar-Pontes M.V."/>
            <person name="Robinson A.J."/>
            <person name="Andreopoulos B."/>
            <person name="LaButti K."/>
            <person name="Kuo A."/>
            <person name="Mondo S."/>
            <person name="Riley R."/>
            <person name="Otillar R."/>
            <person name="Haridas S."/>
            <person name="Lipzen A."/>
            <person name="Grimwood J."/>
            <person name="Schmutz J."/>
            <person name="Clum A."/>
            <person name="Reid I.D."/>
            <person name="Moisan M.C."/>
            <person name="Butler G."/>
            <person name="Nguyen T.T.M."/>
            <person name="Dewar K."/>
            <person name="Conant G."/>
            <person name="Drula E."/>
            <person name="Henrissat B."/>
            <person name="Hansel C."/>
            <person name="Singer S."/>
            <person name="Hutchinson M.I."/>
            <person name="de Vries R.P."/>
            <person name="Natvig D.O."/>
            <person name="Powell A.J."/>
            <person name="Tsang A."/>
            <person name="Grigoriev I.V."/>
        </authorList>
    </citation>
    <scope>NUCLEOTIDE SEQUENCE [LARGE SCALE GENOMIC DNA]</scope>
    <source>
        <strain evidence="4 5">CBS 620.91</strain>
    </source>
</reference>
<dbReference type="CDD" id="cd22191">
    <property type="entry name" value="DPBB_RlpA_EXP_N-like"/>
    <property type="match status" value="1"/>
</dbReference>
<evidence type="ECO:0000259" key="3">
    <source>
        <dbReference type="Pfam" id="PF03330"/>
    </source>
</evidence>
<dbReference type="Gene3D" id="2.40.40.10">
    <property type="entry name" value="RlpA-like domain"/>
    <property type="match status" value="1"/>
</dbReference>
<gene>
    <name evidence="4" type="ORF">VTJ49DRAFT_5144</name>
</gene>
<evidence type="ECO:0000313" key="4">
    <source>
        <dbReference type="EMBL" id="KAL1836444.1"/>
    </source>
</evidence>
<comment type="caution">
    <text evidence="4">The sequence shown here is derived from an EMBL/GenBank/DDBJ whole genome shotgun (WGS) entry which is preliminary data.</text>
</comment>
<dbReference type="InterPro" id="IPR036908">
    <property type="entry name" value="RlpA-like_sf"/>
</dbReference>
<dbReference type="EMBL" id="JAZGSY010000410">
    <property type="protein sequence ID" value="KAL1836444.1"/>
    <property type="molecule type" value="Genomic_DNA"/>
</dbReference>
<dbReference type="PANTHER" id="PTHR31836">
    <property type="match status" value="1"/>
</dbReference>
<feature type="chain" id="PRO_5045280725" description="RlpA-like protein double-psi beta-barrel domain-containing protein" evidence="2">
    <location>
        <begin position="23"/>
        <end position="141"/>
    </location>
</feature>
<dbReference type="SUPFAM" id="SSF50685">
    <property type="entry name" value="Barwin-like endoglucanases"/>
    <property type="match status" value="1"/>
</dbReference>
<feature type="signal peptide" evidence="2">
    <location>
        <begin position="1"/>
        <end position="22"/>
    </location>
</feature>